<sequence>MASNASASQMTASALLSVHATSDTKYDEVSTTSANPPESVERHPEFFFEDKLVAIQVEGTLFNVHKHQLTKSEVFSDMFKMPRIQGPEEGSTPEHPIVIKGVAAADFVALLKVLYASHFSSNPPAPTAALMIPAFRLANMWNFSELRTYLIPLAEKHLDDVDKIVFAREFGIKEWLTSAHIRLSQREEYLTTEEARKLEVDSVLLISRMREKYRTERGKWPFPPNSYYCAGCSGLTNATTGAYYACDECGTSSRNPLRCLNPNSALAQKMSGPSTVDTTSLEEEVNKWVEDEYSTKK</sequence>
<dbReference type="SUPFAM" id="SSF54695">
    <property type="entry name" value="POZ domain"/>
    <property type="match status" value="1"/>
</dbReference>
<evidence type="ECO:0000259" key="1">
    <source>
        <dbReference type="PROSITE" id="PS50097"/>
    </source>
</evidence>
<dbReference type="PROSITE" id="PS50097">
    <property type="entry name" value="BTB"/>
    <property type="match status" value="1"/>
</dbReference>
<dbReference type="Proteomes" id="UP000663827">
    <property type="component" value="Unassembled WGS sequence"/>
</dbReference>
<proteinExistence type="predicted"/>
<dbReference type="InterPro" id="IPR000210">
    <property type="entry name" value="BTB/POZ_dom"/>
</dbReference>
<reference evidence="2" key="1">
    <citation type="submission" date="2021-01" db="EMBL/GenBank/DDBJ databases">
        <authorList>
            <person name="Kaushik A."/>
        </authorList>
    </citation>
    <scope>NUCLEOTIDE SEQUENCE</scope>
    <source>
        <strain evidence="2">AG5</strain>
    </source>
</reference>
<dbReference type="CDD" id="cd18186">
    <property type="entry name" value="BTB_POZ_ZBTB_KLHL-like"/>
    <property type="match status" value="1"/>
</dbReference>
<dbReference type="Pfam" id="PF00651">
    <property type="entry name" value="BTB"/>
    <property type="match status" value="1"/>
</dbReference>
<evidence type="ECO:0000313" key="2">
    <source>
        <dbReference type="EMBL" id="CAE7184280.1"/>
    </source>
</evidence>
<feature type="domain" description="BTB" evidence="1">
    <location>
        <begin position="49"/>
        <end position="123"/>
    </location>
</feature>
<accession>A0A8H3HR35</accession>
<dbReference type="EMBL" id="CAJNJQ010002762">
    <property type="protein sequence ID" value="CAE7184280.1"/>
    <property type="molecule type" value="Genomic_DNA"/>
</dbReference>
<evidence type="ECO:0000313" key="3">
    <source>
        <dbReference type="Proteomes" id="UP000663827"/>
    </source>
</evidence>
<organism evidence="2 3">
    <name type="scientific">Rhizoctonia solani</name>
    <dbReference type="NCBI Taxonomy" id="456999"/>
    <lineage>
        <taxon>Eukaryota</taxon>
        <taxon>Fungi</taxon>
        <taxon>Dikarya</taxon>
        <taxon>Basidiomycota</taxon>
        <taxon>Agaricomycotina</taxon>
        <taxon>Agaricomycetes</taxon>
        <taxon>Cantharellales</taxon>
        <taxon>Ceratobasidiaceae</taxon>
        <taxon>Rhizoctonia</taxon>
    </lineage>
</organism>
<dbReference type="InterPro" id="IPR011333">
    <property type="entry name" value="SKP1/BTB/POZ_sf"/>
</dbReference>
<gene>
    <name evidence="2" type="ORF">RDB_LOCUS120531</name>
</gene>
<protein>
    <recommendedName>
        <fullName evidence="1">BTB domain-containing protein</fullName>
    </recommendedName>
</protein>
<comment type="caution">
    <text evidence="2">The sequence shown here is derived from an EMBL/GenBank/DDBJ whole genome shotgun (WGS) entry which is preliminary data.</text>
</comment>
<dbReference type="AlphaFoldDB" id="A0A8H3HR35"/>
<dbReference type="Gene3D" id="3.30.710.10">
    <property type="entry name" value="Potassium Channel Kv1.1, Chain A"/>
    <property type="match status" value="1"/>
</dbReference>
<name>A0A8H3HR35_9AGAM</name>